<dbReference type="InterPro" id="IPR001119">
    <property type="entry name" value="SLH_dom"/>
</dbReference>
<sequence>MSLNRKSLIILAITLNAVLGVGVIQTKTYAKDKCKDNQQIGNNFTQKQVISSKQSIAKSSDRQKDYAKHWAVKEINLSLQNKWLGNYQDGNFRPDEPITQSQFLSALVSLHRLKEKQPHAETANSWAKEAYEKAAKAGWMTPDIKIHPDQGITRYEAAAWITNAWGHKQTDVFQYTYYNKLLLSSHKFVDGLYQPNGRLASKSMRFIQQTALMTDSFTRAEAAHTFYLLSSRINNLNECKSWMNQIQKSLVMKNGKLTGRVPVLPDVMYIKQASLIQNVDGEIKDLKGDFSIEPKGKLVFGATYNSSTTVLYEWRLPNLTPQNVLDFSYDNSQYLVRNLDADI</sequence>
<evidence type="ECO:0000313" key="2">
    <source>
        <dbReference type="EMBL" id="MCZ0805467.1"/>
    </source>
</evidence>
<accession>A0AAP3DD60</accession>
<dbReference type="AlphaFoldDB" id="A0AAP3DD60"/>
<gene>
    <name evidence="2" type="ORF">O0554_00825</name>
</gene>
<dbReference type="EMBL" id="JAPTNE010000001">
    <property type="protein sequence ID" value="MCZ0805467.1"/>
    <property type="molecule type" value="Genomic_DNA"/>
</dbReference>
<evidence type="ECO:0000259" key="1">
    <source>
        <dbReference type="PROSITE" id="PS51272"/>
    </source>
</evidence>
<evidence type="ECO:0000313" key="3">
    <source>
        <dbReference type="Proteomes" id="UP001077662"/>
    </source>
</evidence>
<proteinExistence type="predicted"/>
<dbReference type="Pfam" id="PF00395">
    <property type="entry name" value="SLH"/>
    <property type="match status" value="1"/>
</dbReference>
<reference evidence="2" key="1">
    <citation type="submission" date="2022-09" db="EMBL/GenBank/DDBJ databases">
        <title>Genome analysis and characterization of larvicidal activity of Brevibacillus strains.</title>
        <authorList>
            <person name="Patrusheva E.V."/>
            <person name="Izotova A.O."/>
            <person name="Toshchakov S.V."/>
            <person name="Sineoky S.P."/>
        </authorList>
    </citation>
    <scope>NUCLEOTIDE SEQUENCE</scope>
    <source>
        <strain evidence="2">VKPM_B-13247</strain>
    </source>
</reference>
<name>A0AAP3DD60_BRELA</name>
<dbReference type="Proteomes" id="UP001077662">
    <property type="component" value="Unassembled WGS sequence"/>
</dbReference>
<protein>
    <submittedName>
        <fullName evidence="2">S-layer homology domain-containing protein</fullName>
    </submittedName>
</protein>
<feature type="domain" description="SLH" evidence="1">
    <location>
        <begin position="114"/>
        <end position="175"/>
    </location>
</feature>
<dbReference type="PROSITE" id="PS51272">
    <property type="entry name" value="SLH"/>
    <property type="match status" value="1"/>
</dbReference>
<organism evidence="2 3">
    <name type="scientific">Brevibacillus laterosporus</name>
    <name type="common">Bacillus laterosporus</name>
    <dbReference type="NCBI Taxonomy" id="1465"/>
    <lineage>
        <taxon>Bacteria</taxon>
        <taxon>Bacillati</taxon>
        <taxon>Bacillota</taxon>
        <taxon>Bacilli</taxon>
        <taxon>Bacillales</taxon>
        <taxon>Paenibacillaceae</taxon>
        <taxon>Brevibacillus</taxon>
    </lineage>
</organism>
<comment type="caution">
    <text evidence="2">The sequence shown here is derived from an EMBL/GenBank/DDBJ whole genome shotgun (WGS) entry which is preliminary data.</text>
</comment>
<dbReference type="RefSeq" id="WP_258432612.1">
    <property type="nucleotide sequence ID" value="NZ_JANSGW010000001.1"/>
</dbReference>